<gene>
    <name evidence="2" type="ORF">C1H46_032839</name>
</gene>
<feature type="region of interest" description="Disordered" evidence="1">
    <location>
        <begin position="1"/>
        <end position="27"/>
    </location>
</feature>
<accession>A0A540L544</accession>
<comment type="caution">
    <text evidence="2">The sequence shown here is derived from an EMBL/GenBank/DDBJ whole genome shotgun (WGS) entry which is preliminary data.</text>
</comment>
<evidence type="ECO:0000256" key="1">
    <source>
        <dbReference type="SAM" id="MobiDB-lite"/>
    </source>
</evidence>
<evidence type="ECO:0000313" key="3">
    <source>
        <dbReference type="Proteomes" id="UP000315295"/>
    </source>
</evidence>
<evidence type="ECO:0000313" key="2">
    <source>
        <dbReference type="EMBL" id="TQD81601.1"/>
    </source>
</evidence>
<protein>
    <submittedName>
        <fullName evidence="2">Uncharacterized protein</fullName>
    </submittedName>
</protein>
<dbReference type="AlphaFoldDB" id="A0A540L544"/>
<name>A0A540L544_MALBA</name>
<dbReference type="Proteomes" id="UP000315295">
    <property type="component" value="Unassembled WGS sequence"/>
</dbReference>
<feature type="compositionally biased region" description="Polar residues" evidence="1">
    <location>
        <begin position="1"/>
        <end position="23"/>
    </location>
</feature>
<keyword evidence="3" id="KW-1185">Reference proteome</keyword>
<reference evidence="2 3" key="1">
    <citation type="journal article" date="2019" name="G3 (Bethesda)">
        <title>Sequencing of a Wild Apple (Malus baccata) Genome Unravels the Differences Between Cultivated and Wild Apple Species Regarding Disease Resistance and Cold Tolerance.</title>
        <authorList>
            <person name="Chen X."/>
        </authorList>
    </citation>
    <scope>NUCLEOTIDE SEQUENCE [LARGE SCALE GENOMIC DNA]</scope>
    <source>
        <strain evidence="3">cv. Shandingzi</strain>
        <tissue evidence="2">Leaves</tissue>
    </source>
</reference>
<organism evidence="2 3">
    <name type="scientific">Malus baccata</name>
    <name type="common">Siberian crab apple</name>
    <name type="synonym">Pyrus baccata</name>
    <dbReference type="NCBI Taxonomy" id="106549"/>
    <lineage>
        <taxon>Eukaryota</taxon>
        <taxon>Viridiplantae</taxon>
        <taxon>Streptophyta</taxon>
        <taxon>Embryophyta</taxon>
        <taxon>Tracheophyta</taxon>
        <taxon>Spermatophyta</taxon>
        <taxon>Magnoliopsida</taxon>
        <taxon>eudicotyledons</taxon>
        <taxon>Gunneridae</taxon>
        <taxon>Pentapetalae</taxon>
        <taxon>rosids</taxon>
        <taxon>fabids</taxon>
        <taxon>Rosales</taxon>
        <taxon>Rosaceae</taxon>
        <taxon>Amygdaloideae</taxon>
        <taxon>Maleae</taxon>
        <taxon>Malus</taxon>
    </lineage>
</organism>
<dbReference type="EMBL" id="VIEB01000758">
    <property type="protein sequence ID" value="TQD81601.1"/>
    <property type="molecule type" value="Genomic_DNA"/>
</dbReference>
<proteinExistence type="predicted"/>
<sequence length="111" mass="12754">MQQGAKLSNMQGYHQSNDLNFTSERPKEQKKECKWKLKAMNVPTHWHLQTLQQGKQNPAVGEREASSFKFCFQIPIPDRLSDPSVFSVVLSELEPRRLSSDVHIFLLPSSD</sequence>